<comment type="similarity">
    <text evidence="1 9">Belongs to the peptidase S11 family.</text>
</comment>
<feature type="domain" description="Peptidase S11 D-alanyl-D-alanine carboxypeptidase A N-terminal" evidence="10">
    <location>
        <begin position="91"/>
        <end position="313"/>
    </location>
</feature>
<dbReference type="GO" id="GO:0008360">
    <property type="term" value="P:regulation of cell shape"/>
    <property type="evidence" value="ECO:0007669"/>
    <property type="project" value="UniProtKB-KW"/>
</dbReference>
<comment type="caution">
    <text evidence="11">The sequence shown here is derived from an EMBL/GenBank/DDBJ whole genome shotgun (WGS) entry which is preliminary data.</text>
</comment>
<evidence type="ECO:0000256" key="2">
    <source>
        <dbReference type="ARBA" id="ARBA00022729"/>
    </source>
</evidence>
<dbReference type="Pfam" id="PF00768">
    <property type="entry name" value="Peptidase_S11"/>
    <property type="match status" value="1"/>
</dbReference>
<keyword evidence="4" id="KW-0133">Cell shape</keyword>
<dbReference type="SUPFAM" id="SSF56601">
    <property type="entry name" value="beta-lactamase/transpeptidase-like"/>
    <property type="match status" value="1"/>
</dbReference>
<keyword evidence="2" id="KW-0732">Signal</keyword>
<evidence type="ECO:0000256" key="1">
    <source>
        <dbReference type="ARBA" id="ARBA00007164"/>
    </source>
</evidence>
<dbReference type="GO" id="GO:0071555">
    <property type="term" value="P:cell wall organization"/>
    <property type="evidence" value="ECO:0007669"/>
    <property type="project" value="UniProtKB-KW"/>
</dbReference>
<reference evidence="11 12" key="1">
    <citation type="journal article" date="2016" name="Nat. Commun.">
        <title>Thousands of microbial genomes shed light on interconnected biogeochemical processes in an aquifer system.</title>
        <authorList>
            <person name="Anantharaman K."/>
            <person name="Brown C.T."/>
            <person name="Hug L.A."/>
            <person name="Sharon I."/>
            <person name="Castelle C.J."/>
            <person name="Probst A.J."/>
            <person name="Thomas B.C."/>
            <person name="Singh A."/>
            <person name="Wilkins M.J."/>
            <person name="Karaoz U."/>
            <person name="Brodie E.L."/>
            <person name="Williams K.H."/>
            <person name="Hubbard S.S."/>
            <person name="Banfield J.F."/>
        </authorList>
    </citation>
    <scope>NUCLEOTIDE SEQUENCE [LARGE SCALE GENOMIC DNA]</scope>
</reference>
<evidence type="ECO:0000256" key="3">
    <source>
        <dbReference type="ARBA" id="ARBA00022801"/>
    </source>
</evidence>
<proteinExistence type="inferred from homology"/>
<dbReference type="AlphaFoldDB" id="A0A1G2PS70"/>
<feature type="active site" evidence="7">
    <location>
        <position position="161"/>
    </location>
</feature>
<accession>A0A1G2PS70</accession>
<dbReference type="Gene3D" id="3.40.710.10">
    <property type="entry name" value="DD-peptidase/beta-lactamase superfamily"/>
    <property type="match status" value="1"/>
</dbReference>
<feature type="active site" description="Acyl-ester intermediate" evidence="7">
    <location>
        <position position="106"/>
    </location>
</feature>
<feature type="active site" description="Proton acceptor" evidence="7">
    <location>
        <position position="109"/>
    </location>
</feature>
<gene>
    <name evidence="11" type="ORF">A2W59_01905</name>
</gene>
<dbReference type="InterPro" id="IPR012338">
    <property type="entry name" value="Beta-lactam/transpept-like"/>
</dbReference>
<dbReference type="InterPro" id="IPR001967">
    <property type="entry name" value="Peptidase_S11_N"/>
</dbReference>
<keyword evidence="6" id="KW-0961">Cell wall biogenesis/degradation</keyword>
<dbReference type="PANTHER" id="PTHR21581:SF6">
    <property type="entry name" value="TRAFFICKING PROTEIN PARTICLE COMPLEX SUBUNIT 12"/>
    <property type="match status" value="1"/>
</dbReference>
<dbReference type="InterPro" id="IPR018044">
    <property type="entry name" value="Peptidase_S11"/>
</dbReference>
<sequence>MPEQETNNSDVLIETPVLHRNKRLAPAVLTLLALLVLILTGRSFSSTKTEEAKEPKFNYAPVHNSAATGTEPKISALSYLGAYLGKNGQPMILAEKNSEDLLPMASLTKLMTAIVVYKNYNLEDEITMDQKVNDWADSSKRFIPGTSFKISELLRALLIESNNDAAMALAGKIGLDNFLSAMNNEATGIGLITTYYDNPIGIDPTSKKEIINYSTAKELLVLAREIINNYPEILEITSLPRYDIKTVSGGYNHTTISTDKFISDENEKLLCQGEPLKILGGKTGFTDLSKKNLLLVTEPPNKLGHLVTIVLSADDNFEETKNLVNWICESYDWSASL</sequence>
<evidence type="ECO:0000256" key="9">
    <source>
        <dbReference type="RuleBase" id="RU004016"/>
    </source>
</evidence>
<keyword evidence="3" id="KW-0378">Hydrolase</keyword>
<evidence type="ECO:0000259" key="10">
    <source>
        <dbReference type="Pfam" id="PF00768"/>
    </source>
</evidence>
<name>A0A1G2PS70_9BACT</name>
<organism evidence="11 12">
    <name type="scientific">Candidatus Terrybacteria bacterium RIFCSPHIGHO2_02_41_19</name>
    <dbReference type="NCBI Taxonomy" id="1802364"/>
    <lineage>
        <taxon>Bacteria</taxon>
        <taxon>Candidatus Terryibacteriota</taxon>
    </lineage>
</organism>
<evidence type="ECO:0000313" key="11">
    <source>
        <dbReference type="EMBL" id="OHA50432.1"/>
    </source>
</evidence>
<dbReference type="GO" id="GO:0009002">
    <property type="term" value="F:serine-type D-Ala-D-Ala carboxypeptidase activity"/>
    <property type="evidence" value="ECO:0007669"/>
    <property type="project" value="InterPro"/>
</dbReference>
<dbReference type="GO" id="GO:0006508">
    <property type="term" value="P:proteolysis"/>
    <property type="evidence" value="ECO:0007669"/>
    <property type="project" value="InterPro"/>
</dbReference>
<dbReference type="EMBL" id="MHSU01000018">
    <property type="protein sequence ID" value="OHA50432.1"/>
    <property type="molecule type" value="Genomic_DNA"/>
</dbReference>
<dbReference type="Proteomes" id="UP000178646">
    <property type="component" value="Unassembled WGS sequence"/>
</dbReference>
<evidence type="ECO:0000256" key="5">
    <source>
        <dbReference type="ARBA" id="ARBA00022984"/>
    </source>
</evidence>
<keyword evidence="5" id="KW-0573">Peptidoglycan synthesis</keyword>
<dbReference type="PRINTS" id="PR00725">
    <property type="entry name" value="DADACBPTASE1"/>
</dbReference>
<evidence type="ECO:0000256" key="8">
    <source>
        <dbReference type="PIRSR" id="PIRSR618044-2"/>
    </source>
</evidence>
<dbReference type="GO" id="GO:0009252">
    <property type="term" value="P:peptidoglycan biosynthetic process"/>
    <property type="evidence" value="ECO:0007669"/>
    <property type="project" value="UniProtKB-KW"/>
</dbReference>
<evidence type="ECO:0000256" key="6">
    <source>
        <dbReference type="ARBA" id="ARBA00023316"/>
    </source>
</evidence>
<feature type="binding site" evidence="8">
    <location>
        <position position="282"/>
    </location>
    <ligand>
        <name>substrate</name>
    </ligand>
</feature>
<evidence type="ECO:0000256" key="7">
    <source>
        <dbReference type="PIRSR" id="PIRSR618044-1"/>
    </source>
</evidence>
<dbReference type="PANTHER" id="PTHR21581">
    <property type="entry name" value="D-ALANYL-D-ALANINE CARBOXYPEPTIDASE"/>
    <property type="match status" value="1"/>
</dbReference>
<evidence type="ECO:0000313" key="12">
    <source>
        <dbReference type="Proteomes" id="UP000178646"/>
    </source>
</evidence>
<protein>
    <recommendedName>
        <fullName evidence="10">Peptidase S11 D-alanyl-D-alanine carboxypeptidase A N-terminal domain-containing protein</fullName>
    </recommendedName>
</protein>
<evidence type="ECO:0000256" key="4">
    <source>
        <dbReference type="ARBA" id="ARBA00022960"/>
    </source>
</evidence>